<reference evidence="1 2" key="1">
    <citation type="submission" date="2018-12" db="EMBL/GenBank/DDBJ databases">
        <title>Lysinibacillus antri sp. nov., isolated from a cave soil.</title>
        <authorList>
            <person name="Narsing Rao M.P."/>
            <person name="Zhang H."/>
            <person name="Dong Z.-Y."/>
            <person name="Niu X.-K."/>
            <person name="Zhang K."/>
            <person name="Fang B.-Z."/>
            <person name="Kang Y.-Q."/>
            <person name="Xiao M."/>
            <person name="Li W.-J."/>
        </authorList>
    </citation>
    <scope>NUCLEOTIDE SEQUENCE [LARGE SCALE GENOMIC DNA]</scope>
    <source>
        <strain evidence="1 2">SYSU K30002</strain>
    </source>
</reference>
<dbReference type="RefSeq" id="WP_121214246.1">
    <property type="nucleotide sequence ID" value="NZ_RYYR01000034.1"/>
</dbReference>
<name>A0A3S0P3U3_9BACI</name>
<gene>
    <name evidence="1" type="ORF">EK386_17555</name>
</gene>
<sequence>MSKKQENIELALKNIEKMISTLSYGSITVVIQDQHVVQIDKNEKIRLK</sequence>
<keyword evidence="2" id="KW-1185">Reference proteome</keyword>
<dbReference type="EMBL" id="RYYR01000034">
    <property type="protein sequence ID" value="RUL48060.1"/>
    <property type="molecule type" value="Genomic_DNA"/>
</dbReference>
<evidence type="ECO:0000313" key="2">
    <source>
        <dbReference type="Proteomes" id="UP000287910"/>
    </source>
</evidence>
<protein>
    <submittedName>
        <fullName evidence="1">DUF2292 domain-containing protein</fullName>
    </submittedName>
</protein>
<proteinExistence type="predicted"/>
<organism evidence="1 2">
    <name type="scientific">Lysinibacillus antri</name>
    <dbReference type="NCBI Taxonomy" id="2498145"/>
    <lineage>
        <taxon>Bacteria</taxon>
        <taxon>Bacillati</taxon>
        <taxon>Bacillota</taxon>
        <taxon>Bacilli</taxon>
        <taxon>Bacillales</taxon>
        <taxon>Bacillaceae</taxon>
        <taxon>Lysinibacillus</taxon>
    </lineage>
</organism>
<dbReference type="AlphaFoldDB" id="A0A3S0P3U3"/>
<evidence type="ECO:0000313" key="1">
    <source>
        <dbReference type="EMBL" id="RUL48060.1"/>
    </source>
</evidence>
<dbReference type="Pfam" id="PF10055">
    <property type="entry name" value="DUF2292"/>
    <property type="match status" value="1"/>
</dbReference>
<dbReference type="InterPro" id="IPR018743">
    <property type="entry name" value="DUF2292"/>
</dbReference>
<dbReference type="Proteomes" id="UP000287910">
    <property type="component" value="Unassembled WGS sequence"/>
</dbReference>
<comment type="caution">
    <text evidence="1">The sequence shown here is derived from an EMBL/GenBank/DDBJ whole genome shotgun (WGS) entry which is preliminary data.</text>
</comment>
<accession>A0A3S0P3U3</accession>